<evidence type="ECO:0000313" key="3">
    <source>
        <dbReference type="Proteomes" id="UP001285263"/>
    </source>
</evidence>
<organism evidence="2 3">
    <name type="scientific">Roseateles agri</name>
    <dbReference type="NCBI Taxonomy" id="3098619"/>
    <lineage>
        <taxon>Bacteria</taxon>
        <taxon>Pseudomonadati</taxon>
        <taxon>Pseudomonadota</taxon>
        <taxon>Betaproteobacteria</taxon>
        <taxon>Burkholderiales</taxon>
        <taxon>Sphaerotilaceae</taxon>
        <taxon>Roseateles</taxon>
    </lineage>
</organism>
<protein>
    <submittedName>
        <fullName evidence="2">Alpha/beta fold hydrolase</fullName>
    </submittedName>
</protein>
<keyword evidence="3" id="KW-1185">Reference proteome</keyword>
<comment type="caution">
    <text evidence="2">The sequence shown here is derived from an EMBL/GenBank/DDBJ whole genome shotgun (WGS) entry which is preliminary data.</text>
</comment>
<sequence length="288" mass="30715">MSGMMSSKQQRAARIGDALLRFPDGAKATQADFGARRTVVFIHGFTADASYMTDLMHQFDGAGFSAFAFEYACYRGIDHAADSLVSLLRLLDGNGDISKDRIVLVGHSMGGLVARAAVALANGGSLVRKVITIGTPNDGTLQGSFLPRAMAYWGEAIGGADPRGFSPQGDSARQLVKADPAPTLLDRLHTTSAPAGIDFYSISGGYGKLDFGQSYWKNLLINNYLQRRLGTPNDGLVSETSSDLSRPVFATSAPNCTHQNGYVDYPHANHSFLINNQAVALTAVSFAQ</sequence>
<evidence type="ECO:0000313" key="2">
    <source>
        <dbReference type="EMBL" id="MDY0748738.1"/>
    </source>
</evidence>
<dbReference type="PANTHER" id="PTHR37946:SF1">
    <property type="entry name" value="SLL1969 PROTEIN"/>
    <property type="match status" value="1"/>
</dbReference>
<dbReference type="GO" id="GO:0016787">
    <property type="term" value="F:hydrolase activity"/>
    <property type="evidence" value="ECO:0007669"/>
    <property type="project" value="UniProtKB-KW"/>
</dbReference>
<dbReference type="InterPro" id="IPR029058">
    <property type="entry name" value="AB_hydrolase_fold"/>
</dbReference>
<dbReference type="InterPro" id="IPR000073">
    <property type="entry name" value="AB_hydrolase_1"/>
</dbReference>
<proteinExistence type="predicted"/>
<keyword evidence="2" id="KW-0378">Hydrolase</keyword>
<dbReference type="PANTHER" id="PTHR37946">
    <property type="entry name" value="SLL1969 PROTEIN"/>
    <property type="match status" value="1"/>
</dbReference>
<accession>A0ABU5DQZ8</accession>
<name>A0ABU5DQZ8_9BURK</name>
<dbReference type="SUPFAM" id="SSF53474">
    <property type="entry name" value="alpha/beta-Hydrolases"/>
    <property type="match status" value="1"/>
</dbReference>
<feature type="domain" description="AB hydrolase-1" evidence="1">
    <location>
        <begin position="39"/>
        <end position="280"/>
    </location>
</feature>
<dbReference type="Proteomes" id="UP001285263">
    <property type="component" value="Unassembled WGS sequence"/>
</dbReference>
<evidence type="ECO:0000259" key="1">
    <source>
        <dbReference type="Pfam" id="PF12697"/>
    </source>
</evidence>
<dbReference type="Pfam" id="PF12697">
    <property type="entry name" value="Abhydrolase_6"/>
    <property type="match status" value="1"/>
</dbReference>
<dbReference type="Gene3D" id="3.40.50.1820">
    <property type="entry name" value="alpha/beta hydrolase"/>
    <property type="match status" value="1"/>
</dbReference>
<gene>
    <name evidence="2" type="ORF">SNE35_29840</name>
</gene>
<dbReference type="EMBL" id="JAXCLA010000011">
    <property type="protein sequence ID" value="MDY0748738.1"/>
    <property type="molecule type" value="Genomic_DNA"/>
</dbReference>
<reference evidence="2 3" key="1">
    <citation type="submission" date="2023-11" db="EMBL/GenBank/DDBJ databases">
        <title>Paucibacter sp. nov., isolated from fresh soil in Korea.</title>
        <authorList>
            <person name="Le N.T.T."/>
        </authorList>
    </citation>
    <scope>NUCLEOTIDE SEQUENCE [LARGE SCALE GENOMIC DNA]</scope>
    <source>
        <strain evidence="2 3">R3-3</strain>
    </source>
</reference>